<dbReference type="NCBIfam" id="TIGR00912">
    <property type="entry name" value="2A0309"/>
    <property type="match status" value="1"/>
</dbReference>
<dbReference type="PANTHER" id="PTHR34975">
    <property type="entry name" value="SPORE GERMINATION PROTEIN A2"/>
    <property type="match status" value="1"/>
</dbReference>
<evidence type="ECO:0000256" key="6">
    <source>
        <dbReference type="ARBA" id="ARBA00022989"/>
    </source>
</evidence>
<keyword evidence="7 8" id="KW-0472">Membrane</keyword>
<reference evidence="9 10" key="1">
    <citation type="submission" date="2017-04" db="EMBL/GenBank/DDBJ databases">
        <authorList>
            <person name="Afonso C.L."/>
            <person name="Miller P.J."/>
            <person name="Scott M.A."/>
            <person name="Spackman E."/>
            <person name="Goraichik I."/>
            <person name="Dimitrov K.M."/>
            <person name="Suarez D.L."/>
            <person name="Swayne D.E."/>
        </authorList>
    </citation>
    <scope>NUCLEOTIDE SEQUENCE [LARGE SCALE GENOMIC DNA]</scope>
    <source>
        <strain evidence="9 10">DSM 11270</strain>
    </source>
</reference>
<proteinExistence type="inferred from homology"/>
<keyword evidence="5 8" id="KW-0812">Transmembrane</keyword>
<evidence type="ECO:0000256" key="1">
    <source>
        <dbReference type="ARBA" id="ARBA00004141"/>
    </source>
</evidence>
<feature type="transmembrane region" description="Helical" evidence="8">
    <location>
        <begin position="213"/>
        <end position="236"/>
    </location>
</feature>
<feature type="transmembrane region" description="Helical" evidence="8">
    <location>
        <begin position="12"/>
        <end position="31"/>
    </location>
</feature>
<feature type="transmembrane region" description="Helical" evidence="8">
    <location>
        <begin position="183"/>
        <end position="201"/>
    </location>
</feature>
<keyword evidence="3" id="KW-0813">Transport</keyword>
<protein>
    <submittedName>
        <fullName evidence="9">Spore germination protein KB</fullName>
    </submittedName>
</protein>
<keyword evidence="6 8" id="KW-1133">Transmembrane helix</keyword>
<evidence type="ECO:0000256" key="7">
    <source>
        <dbReference type="ARBA" id="ARBA00023136"/>
    </source>
</evidence>
<dbReference type="GO" id="GO:0009847">
    <property type="term" value="P:spore germination"/>
    <property type="evidence" value="ECO:0007669"/>
    <property type="project" value="InterPro"/>
</dbReference>
<dbReference type="GO" id="GO:0016020">
    <property type="term" value="C:membrane"/>
    <property type="evidence" value="ECO:0007669"/>
    <property type="project" value="UniProtKB-SubCell"/>
</dbReference>
<feature type="transmembrane region" description="Helical" evidence="8">
    <location>
        <begin position="77"/>
        <end position="95"/>
    </location>
</feature>
<feature type="transmembrane region" description="Helical" evidence="8">
    <location>
        <begin position="37"/>
        <end position="57"/>
    </location>
</feature>
<evidence type="ECO:0000313" key="10">
    <source>
        <dbReference type="Proteomes" id="UP000192731"/>
    </source>
</evidence>
<gene>
    <name evidence="9" type="ORF">SAMN00017405_1805</name>
</gene>
<feature type="transmembrane region" description="Helical" evidence="8">
    <location>
        <begin position="143"/>
        <end position="163"/>
    </location>
</feature>
<dbReference type="EMBL" id="FWWT01000015">
    <property type="protein sequence ID" value="SMB87966.1"/>
    <property type="molecule type" value="Genomic_DNA"/>
</dbReference>
<dbReference type="InterPro" id="IPR004761">
    <property type="entry name" value="Spore_GerAB"/>
</dbReference>
<feature type="transmembrane region" description="Helical" evidence="8">
    <location>
        <begin position="331"/>
        <end position="352"/>
    </location>
</feature>
<evidence type="ECO:0000256" key="5">
    <source>
        <dbReference type="ARBA" id="ARBA00022692"/>
    </source>
</evidence>
<dbReference type="Pfam" id="PF03845">
    <property type="entry name" value="Spore_permease"/>
    <property type="match status" value="1"/>
</dbReference>
<dbReference type="STRING" id="656914.SAMN00017405_1805"/>
<accession>A0A1W1V3V2</accession>
<evidence type="ECO:0000256" key="2">
    <source>
        <dbReference type="ARBA" id="ARBA00007998"/>
    </source>
</evidence>
<evidence type="ECO:0000256" key="8">
    <source>
        <dbReference type="SAM" id="Phobius"/>
    </source>
</evidence>
<feature type="transmembrane region" description="Helical" evidence="8">
    <location>
        <begin position="300"/>
        <end position="319"/>
    </location>
</feature>
<name>A0A1W1V3V2_DESTI</name>
<sequence length="371" mass="42706">MLKEVISDRQGISMIILFLVGSTSIFGVGMISQKDMWLGIIMALIMVLPLIFIYIRLHNLFPDQDYYDILEICLGKVLSKIIFFIKFLWIAYFTADIFDTYGQFIKTVNLPNTPQIIPILAMGLLSIWVLKEGIEVLGRWSEFFVYFPFGLLIFMVILLIPQIEITNVTPVLQDGIRPILKGGFQTFTFPFSQIVVFTAAFQYFRDKRSPRKIYLSGFFISFIYIFLIATVSLAVLGPDSMERMYFPIYSAAARISVGELLQRLEIIVATSFILGGFVKVSILLLCTTKAFTKLFGFTEYRFIVVPIALIILNLSYFAYDSIMHYFEFNYEIWPTLLFPFTVIIPILTWIIAEIKHRGKRGKGSKKRTLIN</sequence>
<evidence type="ECO:0000313" key="9">
    <source>
        <dbReference type="EMBL" id="SMB87966.1"/>
    </source>
</evidence>
<keyword evidence="4" id="KW-0309">Germination</keyword>
<dbReference type="RefSeq" id="WP_084052788.1">
    <property type="nucleotide sequence ID" value="NZ_FWWT01000015.1"/>
</dbReference>
<evidence type="ECO:0000256" key="4">
    <source>
        <dbReference type="ARBA" id="ARBA00022544"/>
    </source>
</evidence>
<keyword evidence="10" id="KW-1185">Reference proteome</keyword>
<feature type="transmembrane region" description="Helical" evidence="8">
    <location>
        <begin position="115"/>
        <end position="131"/>
    </location>
</feature>
<comment type="subcellular location">
    <subcellularLocation>
        <location evidence="1">Membrane</location>
        <topology evidence="1">Multi-pass membrane protein</topology>
    </subcellularLocation>
</comment>
<feature type="transmembrane region" description="Helical" evidence="8">
    <location>
        <begin position="266"/>
        <end position="288"/>
    </location>
</feature>
<comment type="similarity">
    <text evidence="2">Belongs to the amino acid-polyamine-organocation (APC) superfamily. Spore germination protein (SGP) (TC 2.A.3.9) family.</text>
</comment>
<organism evidence="9 10">
    <name type="scientific">Desulfonispora thiosulfatigenes DSM 11270</name>
    <dbReference type="NCBI Taxonomy" id="656914"/>
    <lineage>
        <taxon>Bacteria</taxon>
        <taxon>Bacillati</taxon>
        <taxon>Bacillota</taxon>
        <taxon>Clostridia</taxon>
        <taxon>Eubacteriales</taxon>
        <taxon>Peptococcaceae</taxon>
        <taxon>Desulfonispora</taxon>
    </lineage>
</organism>
<dbReference type="AlphaFoldDB" id="A0A1W1V3V2"/>
<dbReference type="PANTHER" id="PTHR34975:SF2">
    <property type="entry name" value="SPORE GERMINATION PROTEIN A2"/>
    <property type="match status" value="1"/>
</dbReference>
<evidence type="ECO:0000256" key="3">
    <source>
        <dbReference type="ARBA" id="ARBA00022448"/>
    </source>
</evidence>
<dbReference type="OrthoDB" id="1675410at2"/>
<dbReference type="Proteomes" id="UP000192731">
    <property type="component" value="Unassembled WGS sequence"/>
</dbReference>